<dbReference type="EMBL" id="JBHSPR010000018">
    <property type="protein sequence ID" value="MFC6019038.1"/>
    <property type="molecule type" value="Genomic_DNA"/>
</dbReference>
<dbReference type="RefSeq" id="WP_377424813.1">
    <property type="nucleotide sequence ID" value="NZ_JBHSPR010000018.1"/>
</dbReference>
<sequence length="85" mass="9134">MREWDVHDLPTTVAGWREYLAGYSADYLRVADEQDLAEVSAEQRAAGWLGFAAATEAQVAALEKRLGPLSRPGPGPGRGPLSGRP</sequence>
<proteinExistence type="predicted"/>
<accession>A0ABW1KE28</accession>
<keyword evidence="3" id="KW-1185">Reference proteome</keyword>
<feature type="region of interest" description="Disordered" evidence="1">
    <location>
        <begin position="64"/>
        <end position="85"/>
    </location>
</feature>
<evidence type="ECO:0000313" key="3">
    <source>
        <dbReference type="Proteomes" id="UP001596203"/>
    </source>
</evidence>
<dbReference type="Proteomes" id="UP001596203">
    <property type="component" value="Unassembled WGS sequence"/>
</dbReference>
<gene>
    <name evidence="2" type="ORF">ACFP2T_22860</name>
</gene>
<protein>
    <submittedName>
        <fullName evidence="2">Uncharacterized protein</fullName>
    </submittedName>
</protein>
<reference evidence="3" key="1">
    <citation type="journal article" date="2019" name="Int. J. Syst. Evol. Microbiol.">
        <title>The Global Catalogue of Microorganisms (GCM) 10K type strain sequencing project: providing services to taxonomists for standard genome sequencing and annotation.</title>
        <authorList>
            <consortium name="The Broad Institute Genomics Platform"/>
            <consortium name="The Broad Institute Genome Sequencing Center for Infectious Disease"/>
            <person name="Wu L."/>
            <person name="Ma J."/>
        </authorList>
    </citation>
    <scope>NUCLEOTIDE SEQUENCE [LARGE SCALE GENOMIC DNA]</scope>
    <source>
        <strain evidence="3">ZS-35-S2</strain>
    </source>
</reference>
<evidence type="ECO:0000313" key="2">
    <source>
        <dbReference type="EMBL" id="MFC6019038.1"/>
    </source>
</evidence>
<organism evidence="2 3">
    <name type="scientific">Plantactinospora solaniradicis</name>
    <dbReference type="NCBI Taxonomy" id="1723736"/>
    <lineage>
        <taxon>Bacteria</taxon>
        <taxon>Bacillati</taxon>
        <taxon>Actinomycetota</taxon>
        <taxon>Actinomycetes</taxon>
        <taxon>Micromonosporales</taxon>
        <taxon>Micromonosporaceae</taxon>
        <taxon>Plantactinospora</taxon>
    </lineage>
</organism>
<evidence type="ECO:0000256" key="1">
    <source>
        <dbReference type="SAM" id="MobiDB-lite"/>
    </source>
</evidence>
<comment type="caution">
    <text evidence="2">The sequence shown here is derived from an EMBL/GenBank/DDBJ whole genome shotgun (WGS) entry which is preliminary data.</text>
</comment>
<name>A0ABW1KE28_9ACTN</name>